<gene>
    <name evidence="2" type="ORF">FYJ59_02105</name>
</gene>
<evidence type="ECO:0000313" key="2">
    <source>
        <dbReference type="EMBL" id="MST57052.1"/>
    </source>
</evidence>
<comment type="caution">
    <text evidence="2">The sequence shown here is derived from an EMBL/GenBank/DDBJ whole genome shotgun (WGS) entry which is preliminary data.</text>
</comment>
<dbReference type="SUPFAM" id="SSF109604">
    <property type="entry name" value="HD-domain/PDEase-like"/>
    <property type="match status" value="1"/>
</dbReference>
<accession>A0A6L5YHB6</accession>
<dbReference type="SMART" id="SM00471">
    <property type="entry name" value="HDc"/>
    <property type="match status" value="1"/>
</dbReference>
<dbReference type="EMBL" id="VUMU01000002">
    <property type="protein sequence ID" value="MST57052.1"/>
    <property type="molecule type" value="Genomic_DNA"/>
</dbReference>
<evidence type="ECO:0000313" key="3">
    <source>
        <dbReference type="Proteomes" id="UP000476055"/>
    </source>
</evidence>
<dbReference type="PANTHER" id="PTHR43155">
    <property type="entry name" value="CYCLIC DI-GMP PHOSPHODIESTERASE PA4108-RELATED"/>
    <property type="match status" value="1"/>
</dbReference>
<dbReference type="PANTHER" id="PTHR43155:SF2">
    <property type="entry name" value="CYCLIC DI-GMP PHOSPHODIESTERASE PA4108"/>
    <property type="match status" value="1"/>
</dbReference>
<dbReference type="AlphaFoldDB" id="A0A6L5YHB6"/>
<proteinExistence type="predicted"/>
<dbReference type="Proteomes" id="UP000476055">
    <property type="component" value="Unassembled WGS sequence"/>
</dbReference>
<feature type="domain" description="HD/PDEase" evidence="1">
    <location>
        <begin position="123"/>
        <end position="260"/>
    </location>
</feature>
<sequence length="357" mass="40920">MRFVKTEELKTGMRLARPIYNKKSILLFDRNSLLSVQAIESIRNFGLIGVYVLEPAEPLPPMTQEDLEFERFQIKAVSAIEEELYRILKTRKQSRIQTIADMVIRSYGHLDEKINFYQNLRSLEDYVFRHSLNVAILCAMITHVMNIRREEQYHTVCAALLHDMGKLKKHEDVYFGAPYSREDAIRNCETQEEAYSVIEDAFATEGAAIRRICQQAAGKQLDLFPEEGKESRYKMLEGSNVLLVANRYDEITAMTLQGTAQSEVKAVQELLEHPEVYDPETVQALLRSINILPPGASVELSTGEKALVLRENEENVLCPTVVSFRDNSILDLALPQNEDIQIVDVMKTMDNRYILKK</sequence>
<protein>
    <submittedName>
        <fullName evidence="2">HD domain-containing protein</fullName>
    </submittedName>
</protein>
<evidence type="ECO:0000259" key="1">
    <source>
        <dbReference type="SMART" id="SM00471"/>
    </source>
</evidence>
<dbReference type="Gene3D" id="1.10.3210.10">
    <property type="entry name" value="Hypothetical protein af1432"/>
    <property type="match status" value="1"/>
</dbReference>
<organism evidence="2 3">
    <name type="scientific">Waltera intestinalis</name>
    <dbReference type="NCBI Taxonomy" id="2606635"/>
    <lineage>
        <taxon>Bacteria</taxon>
        <taxon>Bacillati</taxon>
        <taxon>Bacillota</taxon>
        <taxon>Clostridia</taxon>
        <taxon>Lachnospirales</taxon>
        <taxon>Lachnospiraceae</taxon>
        <taxon>Waltera</taxon>
    </lineage>
</organism>
<dbReference type="InterPro" id="IPR003607">
    <property type="entry name" value="HD/PDEase_dom"/>
</dbReference>
<dbReference type="RefSeq" id="WP_154495078.1">
    <property type="nucleotide sequence ID" value="NZ_VUMU01000002.1"/>
</dbReference>
<dbReference type="CDD" id="cd00077">
    <property type="entry name" value="HDc"/>
    <property type="match status" value="1"/>
</dbReference>
<name>A0A6L5YHB6_9FIRM</name>
<dbReference type="InterPro" id="IPR006674">
    <property type="entry name" value="HD_domain"/>
</dbReference>
<dbReference type="Pfam" id="PF01966">
    <property type="entry name" value="HD"/>
    <property type="match status" value="1"/>
</dbReference>
<reference evidence="2 3" key="1">
    <citation type="submission" date="2019-08" db="EMBL/GenBank/DDBJ databases">
        <title>In-depth cultivation of the pig gut microbiome towards novel bacterial diversity and tailored functional studies.</title>
        <authorList>
            <person name="Wylensek D."/>
            <person name="Hitch T.C.A."/>
            <person name="Clavel T."/>
        </authorList>
    </citation>
    <scope>NUCLEOTIDE SEQUENCE [LARGE SCALE GENOMIC DNA]</scope>
    <source>
        <strain evidence="2 3">WCA3-601-WT-6H</strain>
    </source>
</reference>
<keyword evidence="3" id="KW-1185">Reference proteome</keyword>